<keyword evidence="3" id="KW-1185">Reference proteome</keyword>
<dbReference type="KEGG" id="tdl:TDEL_0D04590"/>
<proteinExistence type="predicted"/>
<dbReference type="OrthoDB" id="4067755at2759"/>
<feature type="transmembrane region" description="Helical" evidence="1">
    <location>
        <begin position="97"/>
        <end position="116"/>
    </location>
</feature>
<evidence type="ECO:0000313" key="3">
    <source>
        <dbReference type="Proteomes" id="UP000005627"/>
    </source>
</evidence>
<dbReference type="RefSeq" id="XP_003681254.1">
    <property type="nucleotide sequence ID" value="XM_003681206.1"/>
</dbReference>
<keyword evidence="1" id="KW-0472">Membrane</keyword>
<evidence type="ECO:0000313" key="2">
    <source>
        <dbReference type="EMBL" id="CCE92043.1"/>
    </source>
</evidence>
<name>G8ZTU9_TORDE</name>
<dbReference type="AlphaFoldDB" id="G8ZTU9"/>
<reference evidence="2 3" key="1">
    <citation type="journal article" date="2011" name="Proc. Natl. Acad. Sci. U.S.A.">
        <title>Evolutionary erosion of yeast sex chromosomes by mating-type switching accidents.</title>
        <authorList>
            <person name="Gordon J.L."/>
            <person name="Armisen D."/>
            <person name="Proux-Wera E."/>
            <person name="Oheigeartaigh S.S."/>
            <person name="Byrne K.P."/>
            <person name="Wolfe K.H."/>
        </authorList>
    </citation>
    <scope>NUCLEOTIDE SEQUENCE [LARGE SCALE GENOMIC DNA]</scope>
    <source>
        <strain evidence="3">ATCC 10662 / CBS 1146 / NBRC 0425 / NCYC 2629 / NRRL Y-866</strain>
    </source>
</reference>
<keyword evidence="1" id="KW-0812">Transmembrane</keyword>
<dbReference type="Proteomes" id="UP000005627">
    <property type="component" value="Chromosome 4"/>
</dbReference>
<dbReference type="InParanoid" id="G8ZTU9"/>
<dbReference type="eggNOG" id="ENOG502S11T">
    <property type="taxonomic scope" value="Eukaryota"/>
</dbReference>
<sequence length="376" mass="42983">MNANLQLRIRLGLNVLSPSRHSRAFSLLARPTLLDSPAKTTNPPWVQRYRQVSACRSLTLTRHSPYVRPLSFVGNRLFHTTTPRYMPPYPNQPPFKVYRISPIVAVLTGIGFLMLLFAVLPFIFTFFFPLIIAGICAYQFSKWKRKVLFQDILRHLKTSTMKVNYNTVKALHVKSLDKIVRLEQQNAKVFEDLLKSFDADLRARLDKFSSAKADKLLRFIDDRLLEAIETNEQGIRNYFLGDDVGRWVEDNYQLELDTTQYKTNAQVGDGELIMLLVFPLYLKSNSNPRKHLANVSLALLQGLFEGTNGANYLEFLSSISETDAECQMVIAVQPVTNFSTKLFVISTDGRSGDWYSKYDSKEDSDGHTEYTVKSNN</sequence>
<dbReference type="GeneID" id="11502477"/>
<dbReference type="EMBL" id="HE616745">
    <property type="protein sequence ID" value="CCE92043.1"/>
    <property type="molecule type" value="Genomic_DNA"/>
</dbReference>
<gene>
    <name evidence="2" type="primary">TDEL0D04590</name>
    <name evidence="2" type="ORF">TDEL_0D04590</name>
</gene>
<accession>G8ZTU9</accession>
<dbReference type="HOGENOM" id="CLU_659145_0_0_1"/>
<organism evidence="2 3">
    <name type="scientific">Torulaspora delbrueckii</name>
    <name type="common">Yeast</name>
    <name type="synonym">Candida colliculosa</name>
    <dbReference type="NCBI Taxonomy" id="4950"/>
    <lineage>
        <taxon>Eukaryota</taxon>
        <taxon>Fungi</taxon>
        <taxon>Dikarya</taxon>
        <taxon>Ascomycota</taxon>
        <taxon>Saccharomycotina</taxon>
        <taxon>Saccharomycetes</taxon>
        <taxon>Saccharomycetales</taxon>
        <taxon>Saccharomycetaceae</taxon>
        <taxon>Torulaspora</taxon>
    </lineage>
</organism>
<keyword evidence="1" id="KW-1133">Transmembrane helix</keyword>
<protein>
    <submittedName>
        <fullName evidence="2">Uncharacterized protein</fullName>
    </submittedName>
</protein>
<evidence type="ECO:0000256" key="1">
    <source>
        <dbReference type="SAM" id="Phobius"/>
    </source>
</evidence>
<dbReference type="FunCoup" id="G8ZTU9">
    <property type="interactions" value="58"/>
</dbReference>